<protein>
    <submittedName>
        <fullName evidence="1">Uncharacterized protein</fullName>
    </submittedName>
</protein>
<comment type="caution">
    <text evidence="1">The sequence shown here is derived from an EMBL/GenBank/DDBJ whole genome shotgun (WGS) entry which is preliminary data.</text>
</comment>
<reference evidence="1" key="1">
    <citation type="journal article" date="2015" name="Nature">
        <title>Complex archaea that bridge the gap between prokaryotes and eukaryotes.</title>
        <authorList>
            <person name="Spang A."/>
            <person name="Saw J.H."/>
            <person name="Jorgensen S.L."/>
            <person name="Zaremba-Niedzwiedzka K."/>
            <person name="Martijn J."/>
            <person name="Lind A.E."/>
            <person name="van Eijk R."/>
            <person name="Schleper C."/>
            <person name="Guy L."/>
            <person name="Ettema T.J."/>
        </authorList>
    </citation>
    <scope>NUCLEOTIDE SEQUENCE</scope>
</reference>
<gene>
    <name evidence="1" type="ORF">LCGC14_0611820</name>
</gene>
<dbReference type="AlphaFoldDB" id="A0A0F9UFW9"/>
<dbReference type="EMBL" id="LAZR01001016">
    <property type="protein sequence ID" value="KKN52493.1"/>
    <property type="molecule type" value="Genomic_DNA"/>
</dbReference>
<sequence length="441" mass="46506">MSTLHSRLSSRIAILRGFDARRVLDYDFRLGAGNDIANASRRGLRYSSTPTITYTGGDNGTYFDQNGVLQTSGTDIPRFDHNPVTGAPLGLLIEEARENLGLGSEDASDNSNELRVTVSTNTAVAPDGNTTMDSLLETADTNTHQLNLDILTVSSSTLYTITYSFKKLNNDYVELSWIENGVSSLTPHIVFRFSTEAVVASSGITSSFIQNIGNGIYRIGFSATTESDTTGMLPIILTNTDGSSQQSYAGNTSNGVYVWGKQIEAGAFPTSYLKTVGAAVTRSADVATIALSDVPGFNQSAGTILIEAVIPSINAASGQALVVIDDGGLTDRIRINQTASADTVQIATTNSSGNNGSSQLTGIVAGTAFKIAGAYAQDDVVVAFDGTLGTADTTTDLPTTDALTTLRIGRDSAGDATNGHIARLVYWNVRQTDEFLQDVTA</sequence>
<accession>A0A0F9UFW9</accession>
<evidence type="ECO:0000313" key="1">
    <source>
        <dbReference type="EMBL" id="KKN52493.1"/>
    </source>
</evidence>
<name>A0A0F9UFW9_9ZZZZ</name>
<proteinExistence type="predicted"/>
<organism evidence="1">
    <name type="scientific">marine sediment metagenome</name>
    <dbReference type="NCBI Taxonomy" id="412755"/>
    <lineage>
        <taxon>unclassified sequences</taxon>
        <taxon>metagenomes</taxon>
        <taxon>ecological metagenomes</taxon>
    </lineage>
</organism>